<dbReference type="InterPro" id="IPR000387">
    <property type="entry name" value="Tyr_Pase_dom"/>
</dbReference>
<proteinExistence type="predicted"/>
<dbReference type="Proteomes" id="UP001195624">
    <property type="component" value="Unassembled WGS sequence"/>
</dbReference>
<evidence type="ECO:0000256" key="1">
    <source>
        <dbReference type="SAM" id="MobiDB-lite"/>
    </source>
</evidence>
<evidence type="ECO:0000259" key="2">
    <source>
        <dbReference type="PROSITE" id="PS50056"/>
    </source>
</evidence>
<comment type="caution">
    <text evidence="3">The sequence shown here is derived from an EMBL/GenBank/DDBJ whole genome shotgun (WGS) entry which is preliminary data.</text>
</comment>
<gene>
    <name evidence="3" type="ORF">J2125_001594</name>
</gene>
<dbReference type="SUPFAM" id="SSF52799">
    <property type="entry name" value="(Phosphotyrosine protein) phosphatases II"/>
    <property type="match status" value="1"/>
</dbReference>
<keyword evidence="4" id="KW-1185">Reference proteome</keyword>
<evidence type="ECO:0000313" key="3">
    <source>
        <dbReference type="EMBL" id="MBP2168402.1"/>
    </source>
</evidence>
<feature type="region of interest" description="Disordered" evidence="1">
    <location>
        <begin position="1"/>
        <end position="21"/>
    </location>
</feature>
<sequence>MMKLTEEAQQARRQAEKKQDKQAVLLRAAKLPGSDRWLWLGNLPAAQDGALLLQSGITSTLNLAVNLHPTALTLADGTTVRRTQVGLIDGAGNNANHLLAGVLALDGMVHQESPGKPSYPLHRCGDILVHCRGGRSRSVAVLALYLTFTQPAKYPDVTAALAHLRQLRGTDEAHPCQPLMTLINQVAEMPIRDYLFAASRSVQTVSEGS</sequence>
<accession>A0ABS4P6X9</accession>
<organism evidence="3 4">
    <name type="scientific">Winslowiella toletana</name>
    <dbReference type="NCBI Taxonomy" id="92490"/>
    <lineage>
        <taxon>Bacteria</taxon>
        <taxon>Pseudomonadati</taxon>
        <taxon>Pseudomonadota</taxon>
        <taxon>Gammaproteobacteria</taxon>
        <taxon>Enterobacterales</taxon>
        <taxon>Erwiniaceae</taxon>
        <taxon>Winslowiella</taxon>
    </lineage>
</organism>
<dbReference type="Gene3D" id="3.90.190.10">
    <property type="entry name" value="Protein tyrosine phosphatase superfamily"/>
    <property type="match status" value="1"/>
</dbReference>
<name>A0ABS4P6X9_9GAMM</name>
<dbReference type="EMBL" id="JAGGMQ010000001">
    <property type="protein sequence ID" value="MBP2168402.1"/>
    <property type="molecule type" value="Genomic_DNA"/>
</dbReference>
<dbReference type="PROSITE" id="PS50056">
    <property type="entry name" value="TYR_PHOSPHATASE_2"/>
    <property type="match status" value="1"/>
</dbReference>
<dbReference type="InterPro" id="IPR029021">
    <property type="entry name" value="Prot-tyrosine_phosphatase-like"/>
</dbReference>
<feature type="domain" description="Tyrosine specific protein phosphatases" evidence="2">
    <location>
        <begin position="96"/>
        <end position="168"/>
    </location>
</feature>
<evidence type="ECO:0000313" key="4">
    <source>
        <dbReference type="Proteomes" id="UP001195624"/>
    </source>
</evidence>
<protein>
    <recommendedName>
        <fullName evidence="2">Tyrosine specific protein phosphatases domain-containing protein</fullName>
    </recommendedName>
</protein>
<reference evidence="4" key="1">
    <citation type="submission" date="2023-07" db="EMBL/GenBank/DDBJ databases">
        <title>Genome mining of underrepresented organisms for secondary metabolites.</title>
        <authorList>
            <person name="D'Agostino P.M."/>
        </authorList>
    </citation>
    <scope>NUCLEOTIDE SEQUENCE [LARGE SCALE GENOMIC DNA]</scope>
    <source>
        <strain evidence="4">WS4403</strain>
    </source>
</reference>